<organism evidence="2 3">
    <name type="scientific">Actinomadura macrotermitis</name>
    <dbReference type="NCBI Taxonomy" id="2585200"/>
    <lineage>
        <taxon>Bacteria</taxon>
        <taxon>Bacillati</taxon>
        <taxon>Actinomycetota</taxon>
        <taxon>Actinomycetes</taxon>
        <taxon>Streptosporangiales</taxon>
        <taxon>Thermomonosporaceae</taxon>
        <taxon>Actinomadura</taxon>
    </lineage>
</organism>
<comment type="caution">
    <text evidence="2">The sequence shown here is derived from an EMBL/GenBank/DDBJ whole genome shotgun (WGS) entry which is preliminary data.</text>
</comment>
<name>A0A7K0BNB1_9ACTN</name>
<proteinExistence type="predicted"/>
<dbReference type="PANTHER" id="PTHR37305:SF1">
    <property type="entry name" value="MEMBRANE PROTEIN"/>
    <property type="match status" value="1"/>
</dbReference>
<keyword evidence="1" id="KW-0812">Transmembrane</keyword>
<feature type="transmembrane region" description="Helical" evidence="1">
    <location>
        <begin position="62"/>
        <end position="89"/>
    </location>
</feature>
<dbReference type="AlphaFoldDB" id="A0A7K0BNB1"/>
<evidence type="ECO:0000313" key="2">
    <source>
        <dbReference type="EMBL" id="MQY02665.1"/>
    </source>
</evidence>
<reference evidence="2 3" key="1">
    <citation type="submission" date="2019-10" db="EMBL/GenBank/DDBJ databases">
        <title>Actinomadura rubteroloni sp. nov. and Actinomadura macrotermitis sp. nov., isolated from the gut of fungus growing-termite Macrotermes natalensis.</title>
        <authorList>
            <person name="Benndorf R."/>
            <person name="Martin K."/>
            <person name="Kuefner M."/>
            <person name="De Beer W."/>
            <person name="Kaster A.-K."/>
            <person name="Vollmers J."/>
            <person name="Poulsen M."/>
            <person name="Beemelmanns C."/>
        </authorList>
    </citation>
    <scope>NUCLEOTIDE SEQUENCE [LARGE SCALE GENOMIC DNA]</scope>
    <source>
        <strain evidence="2 3">RB68</strain>
    </source>
</reference>
<feature type="transmembrane region" description="Helical" evidence="1">
    <location>
        <begin position="171"/>
        <end position="191"/>
    </location>
</feature>
<keyword evidence="3" id="KW-1185">Reference proteome</keyword>
<evidence type="ECO:0000313" key="3">
    <source>
        <dbReference type="Proteomes" id="UP000487268"/>
    </source>
</evidence>
<dbReference type="RefSeq" id="WP_153530790.1">
    <property type="nucleotide sequence ID" value="NZ_WEGH01000001.1"/>
</dbReference>
<dbReference type="OrthoDB" id="3297985at2"/>
<evidence type="ECO:0000256" key="1">
    <source>
        <dbReference type="SAM" id="Phobius"/>
    </source>
</evidence>
<feature type="transmembrane region" description="Helical" evidence="1">
    <location>
        <begin position="228"/>
        <end position="247"/>
    </location>
</feature>
<protein>
    <recommendedName>
        <fullName evidence="4">ABC transporter permease</fullName>
    </recommendedName>
</protein>
<dbReference type="EMBL" id="WEGH01000001">
    <property type="protein sequence ID" value="MQY02665.1"/>
    <property type="molecule type" value="Genomic_DNA"/>
</dbReference>
<dbReference type="PANTHER" id="PTHR37305">
    <property type="entry name" value="INTEGRAL MEMBRANE PROTEIN-RELATED"/>
    <property type="match status" value="1"/>
</dbReference>
<feature type="transmembrane region" description="Helical" evidence="1">
    <location>
        <begin position="101"/>
        <end position="123"/>
    </location>
</feature>
<feature type="transmembrane region" description="Helical" evidence="1">
    <location>
        <begin position="143"/>
        <end position="164"/>
    </location>
</feature>
<accession>A0A7K0BNB1</accession>
<gene>
    <name evidence="2" type="ORF">ACRB68_06980</name>
</gene>
<evidence type="ECO:0008006" key="4">
    <source>
        <dbReference type="Google" id="ProtNLM"/>
    </source>
</evidence>
<keyword evidence="1" id="KW-0472">Membrane</keyword>
<keyword evidence="1" id="KW-1133">Transmembrane helix</keyword>
<sequence length="252" mass="25695">MRAEWTKLRTVPSTPWLLAATALALVAVGYAAVAGASTEHCPTPAECFEDTTRLSLNGVRLAQVMAAVLAVLAVGAEFGTGTIALTLTAEPRRLRVLLDKAAVLTAAVGAAGTAGVAGSLLVGRAVLPGHGFAAPDLTDGTTLRAAAGTVLYLVLIALLALGLGTALRDSAGGITAVLALLFLSPVLSQLVKDKDWHARLEKYTPMPAGLAVQATERLNTLPIGPWKGLGVLACYTAAALVLGGFALTRRAV</sequence>
<dbReference type="Proteomes" id="UP000487268">
    <property type="component" value="Unassembled WGS sequence"/>
</dbReference>